<dbReference type="OrthoDB" id="9770681at2"/>
<dbReference type="Pfam" id="PF02770">
    <property type="entry name" value="Acyl-CoA_dh_M"/>
    <property type="match status" value="1"/>
</dbReference>
<dbReference type="GO" id="GO:0005737">
    <property type="term" value="C:cytoplasm"/>
    <property type="evidence" value="ECO:0007669"/>
    <property type="project" value="TreeGrafter"/>
</dbReference>
<evidence type="ECO:0000259" key="10">
    <source>
        <dbReference type="Pfam" id="PF02771"/>
    </source>
</evidence>
<keyword evidence="6 7" id="KW-0560">Oxidoreductase</keyword>
<dbReference type="Pfam" id="PF02771">
    <property type="entry name" value="Acyl-CoA_dh_N"/>
    <property type="match status" value="1"/>
</dbReference>
<evidence type="ECO:0000313" key="12">
    <source>
        <dbReference type="Proteomes" id="UP000078356"/>
    </source>
</evidence>
<dbReference type="InterPro" id="IPR036250">
    <property type="entry name" value="AcylCo_DH-like_C"/>
</dbReference>
<keyword evidence="5 7" id="KW-0274">FAD</keyword>
<dbReference type="InterPro" id="IPR046373">
    <property type="entry name" value="Acyl-CoA_Oxase/DH_mid-dom_sf"/>
</dbReference>
<comment type="subunit">
    <text evidence="3">Homodimer.</text>
</comment>
<dbReference type="PANTHER" id="PTHR48083">
    <property type="entry name" value="MEDIUM-CHAIN SPECIFIC ACYL-COA DEHYDROGENASE, MITOCHONDRIAL-RELATED"/>
    <property type="match status" value="1"/>
</dbReference>
<dbReference type="InterPro" id="IPR050741">
    <property type="entry name" value="Acyl-CoA_dehydrogenase"/>
</dbReference>
<reference evidence="11 12" key="1">
    <citation type="submission" date="2016-04" db="EMBL/GenBank/DDBJ databases">
        <title>Draft Genome Sequences of Staphylococcus capitis Strain H36, S. capitis Strain H65, S. cohnii Strain H62, S. hominis Strain H69, Mycobacterium iranicum Strain H39, Plantibacter sp. Strain H53, Pseudomonas oryzihabitans Strain H72, and Microbacterium sp. Strain H83, isolated from residential settings.</title>
        <authorList>
            <person name="Lymperopoulou D."/>
            <person name="Adams R.I."/>
            <person name="Lindow S."/>
            <person name="Coil D.A."/>
            <person name="Jospin G."/>
            <person name="Eisen J.A."/>
        </authorList>
    </citation>
    <scope>NUCLEOTIDE SEQUENCE [LARGE SCALE GENOMIC DNA]</scope>
    <source>
        <strain evidence="11 12">H72</strain>
    </source>
</reference>
<evidence type="ECO:0000256" key="5">
    <source>
        <dbReference type="ARBA" id="ARBA00022827"/>
    </source>
</evidence>
<evidence type="ECO:0000256" key="6">
    <source>
        <dbReference type="ARBA" id="ARBA00023002"/>
    </source>
</evidence>
<dbReference type="InterPro" id="IPR006091">
    <property type="entry name" value="Acyl-CoA_Oxase/DH_mid-dom"/>
</dbReference>
<gene>
    <name evidence="11" type="ORF">A4V15_04005</name>
</gene>
<feature type="domain" description="Acyl-CoA dehydrogenase/oxidase C-terminal" evidence="8">
    <location>
        <begin position="229"/>
        <end position="377"/>
    </location>
</feature>
<evidence type="ECO:0000256" key="1">
    <source>
        <dbReference type="ARBA" id="ARBA00001974"/>
    </source>
</evidence>
<evidence type="ECO:0000259" key="8">
    <source>
        <dbReference type="Pfam" id="PF00441"/>
    </source>
</evidence>
<comment type="cofactor">
    <cofactor evidence="1 7">
        <name>FAD</name>
        <dbReference type="ChEBI" id="CHEBI:57692"/>
    </cofactor>
</comment>
<dbReference type="Gene3D" id="1.20.140.10">
    <property type="entry name" value="Butyryl-CoA Dehydrogenase, subunit A, domain 3"/>
    <property type="match status" value="1"/>
</dbReference>
<evidence type="ECO:0000256" key="2">
    <source>
        <dbReference type="ARBA" id="ARBA00009347"/>
    </source>
</evidence>
<accession>A0A178LDB9</accession>
<comment type="similarity">
    <text evidence="2 7">Belongs to the acyl-CoA dehydrogenase family.</text>
</comment>
<dbReference type="GO" id="GO:0050660">
    <property type="term" value="F:flavin adenine dinucleotide binding"/>
    <property type="evidence" value="ECO:0007669"/>
    <property type="project" value="InterPro"/>
</dbReference>
<organism evidence="11 12">
    <name type="scientific">Pseudomonas oryzihabitans</name>
    <dbReference type="NCBI Taxonomy" id="47885"/>
    <lineage>
        <taxon>Bacteria</taxon>
        <taxon>Pseudomonadati</taxon>
        <taxon>Pseudomonadota</taxon>
        <taxon>Gammaproteobacteria</taxon>
        <taxon>Pseudomonadales</taxon>
        <taxon>Pseudomonadaceae</taxon>
        <taxon>Pseudomonas</taxon>
    </lineage>
</organism>
<evidence type="ECO:0000256" key="4">
    <source>
        <dbReference type="ARBA" id="ARBA00022630"/>
    </source>
</evidence>
<feature type="domain" description="Acyl-CoA dehydrogenase/oxidase N-terminal" evidence="10">
    <location>
        <begin position="7"/>
        <end position="118"/>
    </location>
</feature>
<evidence type="ECO:0000259" key="9">
    <source>
        <dbReference type="Pfam" id="PF02770"/>
    </source>
</evidence>
<dbReference type="GO" id="GO:0033539">
    <property type="term" value="P:fatty acid beta-oxidation using acyl-CoA dehydrogenase"/>
    <property type="evidence" value="ECO:0007669"/>
    <property type="project" value="TreeGrafter"/>
</dbReference>
<dbReference type="InterPro" id="IPR009100">
    <property type="entry name" value="AcylCoA_DH/oxidase_NM_dom_sf"/>
</dbReference>
<dbReference type="AlphaFoldDB" id="A0A178LDB9"/>
<dbReference type="InterPro" id="IPR037069">
    <property type="entry name" value="AcylCoA_DH/ox_N_sf"/>
</dbReference>
<dbReference type="InterPro" id="IPR009075">
    <property type="entry name" value="AcylCo_DH/oxidase_C"/>
</dbReference>
<comment type="caution">
    <text evidence="11">The sequence shown here is derived from an EMBL/GenBank/DDBJ whole genome shotgun (WGS) entry which is preliminary data.</text>
</comment>
<dbReference type="Gene3D" id="1.10.540.10">
    <property type="entry name" value="Acyl-CoA dehydrogenase/oxidase, N-terminal domain"/>
    <property type="match status" value="1"/>
</dbReference>
<dbReference type="PANTHER" id="PTHR48083:SF13">
    <property type="entry name" value="ACYL-COA DEHYDROGENASE FAMILY MEMBER 11"/>
    <property type="match status" value="1"/>
</dbReference>
<dbReference type="Pfam" id="PF00441">
    <property type="entry name" value="Acyl-CoA_dh_1"/>
    <property type="match status" value="1"/>
</dbReference>
<name>A0A178LDB9_9PSED</name>
<proteinExistence type="inferred from homology"/>
<keyword evidence="4 7" id="KW-0285">Flavoprotein</keyword>
<dbReference type="InterPro" id="IPR013786">
    <property type="entry name" value="AcylCoA_DH/ox_N"/>
</dbReference>
<dbReference type="CDD" id="cd00567">
    <property type="entry name" value="ACAD"/>
    <property type="match status" value="1"/>
</dbReference>
<sequence length="402" mass="43673">MDYEHVTKLAQRVRHFVDQQVLPREAELGRCDAAAARLSAELQAQAKAAGIFGNFYPVADGGRLARLTDYLDVAAEEGRSEFAPAIFGCDATLDCHMLALHANPSLRERVYLPLVRGEQVPCYAMSEPDSIGSIPATLNSRAQWQGDHWRLTARKWFICRAEQADFATVIARTNEGPLQAGLSMLVVPSDSSGFSFVRPLALLGRQQGQGELHLEAVRVEPDQVLGAPGQGLMLMQQRLGLGRLLRAAHWLGLARRCFDDLCARVHSTRGAQARLADKQLVRARVYRCYREIAAARGLLREAAVTFDRGQASAIEVNLAKLAASDALSLAVDSAIQVMGAEGLSELSPLSGIYRSARTTHILDGTDDALISTLGRDLLHATRPGRAFDVLTTSVPSTAKEVP</sequence>
<feature type="domain" description="Acyl-CoA oxidase/dehydrogenase middle" evidence="9">
    <location>
        <begin position="122"/>
        <end position="217"/>
    </location>
</feature>
<dbReference type="Proteomes" id="UP000078356">
    <property type="component" value="Unassembled WGS sequence"/>
</dbReference>
<dbReference type="Gene3D" id="2.40.110.10">
    <property type="entry name" value="Butyryl-CoA Dehydrogenase, subunit A, domain 2"/>
    <property type="match status" value="1"/>
</dbReference>
<dbReference type="GO" id="GO:0003995">
    <property type="term" value="F:acyl-CoA dehydrogenase activity"/>
    <property type="evidence" value="ECO:0007669"/>
    <property type="project" value="TreeGrafter"/>
</dbReference>
<dbReference type="RefSeq" id="WP_064308303.1">
    <property type="nucleotide sequence ID" value="NZ_LWCR01000023.1"/>
</dbReference>
<dbReference type="SUPFAM" id="SSF47203">
    <property type="entry name" value="Acyl-CoA dehydrogenase C-terminal domain-like"/>
    <property type="match status" value="1"/>
</dbReference>
<dbReference type="EMBL" id="LWCR01000023">
    <property type="protein sequence ID" value="OAN28234.1"/>
    <property type="molecule type" value="Genomic_DNA"/>
</dbReference>
<dbReference type="SUPFAM" id="SSF56645">
    <property type="entry name" value="Acyl-CoA dehydrogenase NM domain-like"/>
    <property type="match status" value="1"/>
</dbReference>
<evidence type="ECO:0000256" key="7">
    <source>
        <dbReference type="RuleBase" id="RU362125"/>
    </source>
</evidence>
<protein>
    <submittedName>
        <fullName evidence="11">Acyl-CoA dehydrogenase</fullName>
    </submittedName>
</protein>
<evidence type="ECO:0000256" key="3">
    <source>
        <dbReference type="ARBA" id="ARBA00011738"/>
    </source>
</evidence>
<evidence type="ECO:0000313" key="11">
    <source>
        <dbReference type="EMBL" id="OAN28234.1"/>
    </source>
</evidence>